<feature type="domain" description="Exoribonuclease phosphorolytic" evidence="7">
    <location>
        <begin position="459"/>
        <end position="527"/>
    </location>
</feature>
<dbReference type="NCBIfam" id="TIGR03591">
    <property type="entry name" value="polynuc_phos"/>
    <property type="match status" value="1"/>
</dbReference>
<evidence type="ECO:0000256" key="2">
    <source>
        <dbReference type="ARBA" id="ARBA00022679"/>
    </source>
</evidence>
<reference evidence="9 10" key="1">
    <citation type="submission" date="2020-10" db="EMBL/GenBank/DDBJ databases">
        <title>Ca. Dormibacterota MAGs.</title>
        <authorList>
            <person name="Montgomery K."/>
        </authorList>
    </citation>
    <scope>NUCLEOTIDE SEQUENCE [LARGE SCALE GENOMIC DNA]</scope>
    <source>
        <strain evidence="9">Mitchell_Peninsula_5</strain>
    </source>
</reference>
<gene>
    <name evidence="9" type="ORF">JF887_12105</name>
</gene>
<feature type="domain" description="Exoribonuclease phosphorolytic" evidence="7">
    <location>
        <begin position="146"/>
        <end position="209"/>
    </location>
</feature>
<dbReference type="EC" id="2.7.7.8" evidence="1 5"/>
<dbReference type="Pfam" id="PF03726">
    <property type="entry name" value="PNPase"/>
    <property type="match status" value="1"/>
</dbReference>
<evidence type="ECO:0000313" key="10">
    <source>
        <dbReference type="Proteomes" id="UP000614410"/>
    </source>
</evidence>
<proteinExistence type="predicted"/>
<evidence type="ECO:0000256" key="4">
    <source>
        <dbReference type="ARBA" id="ARBA00022884"/>
    </source>
</evidence>
<dbReference type="SUPFAM" id="SSF55666">
    <property type="entry name" value="Ribonuclease PH domain 2-like"/>
    <property type="match status" value="2"/>
</dbReference>
<dbReference type="SUPFAM" id="SSF54211">
    <property type="entry name" value="Ribosomal protein S5 domain 2-like"/>
    <property type="match status" value="2"/>
</dbReference>
<keyword evidence="2 9" id="KW-0808">Transferase</keyword>
<feature type="domain" description="Exoribonuclease phosphorolytic" evidence="6">
    <location>
        <begin position="322"/>
        <end position="455"/>
    </location>
</feature>
<organism evidence="9 10">
    <name type="scientific">Candidatus Amunia macphersoniae</name>
    <dbReference type="NCBI Taxonomy" id="3127014"/>
    <lineage>
        <taxon>Bacteria</taxon>
        <taxon>Bacillati</taxon>
        <taxon>Candidatus Dormiibacterota</taxon>
        <taxon>Candidatus Dormibacteria</taxon>
        <taxon>Candidatus Aeolococcales</taxon>
        <taxon>Candidatus Aeolococcaceae</taxon>
        <taxon>Candidatus Amunia</taxon>
    </lineage>
</organism>
<dbReference type="InterPro" id="IPR001247">
    <property type="entry name" value="ExoRNase_PH_dom1"/>
</dbReference>
<evidence type="ECO:0000256" key="5">
    <source>
        <dbReference type="NCBIfam" id="TIGR03591"/>
    </source>
</evidence>
<protein>
    <recommendedName>
        <fullName evidence="1 5">Polyribonucleotide nucleotidyltransferase</fullName>
        <ecNumber evidence="1 5">2.7.7.8</ecNumber>
    </recommendedName>
</protein>
<dbReference type="InterPro" id="IPR012162">
    <property type="entry name" value="PNPase"/>
</dbReference>
<evidence type="ECO:0000259" key="7">
    <source>
        <dbReference type="Pfam" id="PF03725"/>
    </source>
</evidence>
<comment type="caution">
    <text evidence="9">The sequence shown here is derived from an EMBL/GenBank/DDBJ whole genome shotgun (WGS) entry which is preliminary data.</text>
</comment>
<dbReference type="InterPro" id="IPR015847">
    <property type="entry name" value="ExoRNase_PH_dom2"/>
</dbReference>
<dbReference type="Gene3D" id="3.30.230.70">
    <property type="entry name" value="GHMP Kinase, N-terminal domain"/>
    <property type="match status" value="2"/>
</dbReference>
<dbReference type="Pfam" id="PF03725">
    <property type="entry name" value="RNase_PH_C"/>
    <property type="match status" value="2"/>
</dbReference>
<dbReference type="InterPro" id="IPR020568">
    <property type="entry name" value="Ribosomal_Su5_D2-typ_SF"/>
</dbReference>
<dbReference type="GO" id="GO:0003723">
    <property type="term" value="F:RNA binding"/>
    <property type="evidence" value="ECO:0007669"/>
    <property type="project" value="UniProtKB-KW"/>
</dbReference>
<dbReference type="EMBL" id="JAEKNN010000058">
    <property type="protein sequence ID" value="MBJ7610156.1"/>
    <property type="molecule type" value="Genomic_DNA"/>
</dbReference>
<accession>A0A934KJT6</accession>
<feature type="non-terminal residue" evidence="9">
    <location>
        <position position="565"/>
    </location>
</feature>
<dbReference type="PANTHER" id="PTHR11252:SF0">
    <property type="entry name" value="POLYRIBONUCLEOTIDE NUCLEOTIDYLTRANSFERASE 1, MITOCHONDRIAL"/>
    <property type="match status" value="1"/>
</dbReference>
<dbReference type="GO" id="GO:0004654">
    <property type="term" value="F:polyribonucleotide nucleotidyltransferase activity"/>
    <property type="evidence" value="ECO:0007669"/>
    <property type="project" value="UniProtKB-UniRule"/>
</dbReference>
<feature type="domain" description="Exoribonuclease phosphorolytic" evidence="6">
    <location>
        <begin position="13"/>
        <end position="143"/>
    </location>
</feature>
<dbReference type="CDD" id="cd11364">
    <property type="entry name" value="RNase_PH_PNPase_2"/>
    <property type="match status" value="1"/>
</dbReference>
<keyword evidence="3 9" id="KW-0548">Nucleotidyltransferase</keyword>
<sequence length="565" mass="61603">MAYQKFESDYAGQPLIVETGHIAEQANGAILIRCRDTVVLVTATANKTPREGIDFFPLTCDYEEKLYSVGRIPGSFPRREGRPSEAGVLASRMIDRPLRPLFPKDFRNDVQIIATVLSADQEQDPTTLAVTGASLALAISDIPHAGPVGCVRVGMLDGQLMLNPTLQQIAESELDLVVAGTADSISMVEAGARQVPEDLMLQAMRMAHDEIRRLVQFQTDIRDALGAKPTMSYPPVTTDAAVAAAVHELVADRIGQAARNVDKATRERQLDELKADAVAQLSERFPDKRGDIGKAFESETKKAVRHAILSEGVRPDGRRTDEIRPIWTQVGVLPRTHGSAIFTRGQTQALSIVTLGSGQDQQKIDGLGLEEFKRFMHHYNFPPYSVGEARFQRAPGRREIGHGALAERAVHNVMPDEADFPYVVRIVTEILSSNGSTSMASVCGSCLALMDAAVPLLAPVAGIAMGLIEGDDHSVILSDIQGMEDALGDMDFKVAGTQRGITALQMDMKVRGLQWDLLEQALEQARAGRVHILAKMAEGLAQPRTEMSPWAPRIETIQINPDKIR</sequence>
<dbReference type="CDD" id="cd11363">
    <property type="entry name" value="RNase_PH_PNPase_1"/>
    <property type="match status" value="1"/>
</dbReference>
<feature type="domain" description="Polyribonucleotide nucleotidyltransferase RNA-binding" evidence="8">
    <location>
        <begin position="242"/>
        <end position="319"/>
    </location>
</feature>
<dbReference type="PANTHER" id="PTHR11252">
    <property type="entry name" value="POLYRIBONUCLEOTIDE NUCLEOTIDYLTRANSFERASE"/>
    <property type="match status" value="1"/>
</dbReference>
<evidence type="ECO:0000313" key="9">
    <source>
        <dbReference type="EMBL" id="MBJ7610156.1"/>
    </source>
</evidence>
<dbReference type="Proteomes" id="UP000614410">
    <property type="component" value="Unassembled WGS sequence"/>
</dbReference>
<evidence type="ECO:0000259" key="8">
    <source>
        <dbReference type="Pfam" id="PF03726"/>
    </source>
</evidence>
<dbReference type="NCBIfam" id="NF008805">
    <property type="entry name" value="PRK11824.1"/>
    <property type="match status" value="1"/>
</dbReference>
<dbReference type="FunFam" id="3.30.230.70:FF:000001">
    <property type="entry name" value="Polyribonucleotide nucleotidyltransferase"/>
    <property type="match status" value="1"/>
</dbReference>
<dbReference type="GO" id="GO:0006402">
    <property type="term" value="P:mRNA catabolic process"/>
    <property type="evidence" value="ECO:0007669"/>
    <property type="project" value="UniProtKB-UniRule"/>
</dbReference>
<evidence type="ECO:0000259" key="6">
    <source>
        <dbReference type="Pfam" id="PF01138"/>
    </source>
</evidence>
<name>A0A934KJT6_9BACT</name>
<dbReference type="InterPro" id="IPR015848">
    <property type="entry name" value="PNPase_PH_RNA-bd_bac/org-type"/>
</dbReference>
<dbReference type="InterPro" id="IPR036345">
    <property type="entry name" value="ExoRNase_PH_dom2_sf"/>
</dbReference>
<evidence type="ECO:0000256" key="1">
    <source>
        <dbReference type="ARBA" id="ARBA00012416"/>
    </source>
</evidence>
<dbReference type="InterPro" id="IPR036456">
    <property type="entry name" value="PNPase_PH_RNA-bd_sf"/>
</dbReference>
<dbReference type="Pfam" id="PF01138">
    <property type="entry name" value="RNase_PH"/>
    <property type="match status" value="2"/>
</dbReference>
<dbReference type="GO" id="GO:0005829">
    <property type="term" value="C:cytosol"/>
    <property type="evidence" value="ECO:0007669"/>
    <property type="project" value="TreeGrafter"/>
</dbReference>
<dbReference type="GO" id="GO:0000175">
    <property type="term" value="F:3'-5'-RNA exonuclease activity"/>
    <property type="evidence" value="ECO:0007669"/>
    <property type="project" value="TreeGrafter"/>
</dbReference>
<keyword evidence="4" id="KW-0694">RNA-binding</keyword>
<dbReference type="FunFam" id="3.30.230.70:FF:000002">
    <property type="entry name" value="Polyribonucleotide nucleotidyltransferase"/>
    <property type="match status" value="1"/>
</dbReference>
<dbReference type="GO" id="GO:0006396">
    <property type="term" value="P:RNA processing"/>
    <property type="evidence" value="ECO:0007669"/>
    <property type="project" value="InterPro"/>
</dbReference>
<evidence type="ECO:0000256" key="3">
    <source>
        <dbReference type="ARBA" id="ARBA00022695"/>
    </source>
</evidence>
<dbReference type="SUPFAM" id="SSF46915">
    <property type="entry name" value="Polynucleotide phosphorylase/guanosine pentaphosphate synthase (PNPase/GPSI), domain 3"/>
    <property type="match status" value="1"/>
</dbReference>
<dbReference type="AlphaFoldDB" id="A0A934KJT6"/>
<dbReference type="InterPro" id="IPR027408">
    <property type="entry name" value="PNPase/RNase_PH_dom_sf"/>
</dbReference>